<accession>A0A5C5Z4Z1</accession>
<dbReference type="Pfam" id="PF02518">
    <property type="entry name" value="HATPase_c"/>
    <property type="match status" value="1"/>
</dbReference>
<dbReference type="Gene3D" id="3.30.565.10">
    <property type="entry name" value="Histidine kinase-like ATPase, C-terminal domain"/>
    <property type="match status" value="1"/>
</dbReference>
<evidence type="ECO:0000259" key="11">
    <source>
        <dbReference type="PROSITE" id="PS50109"/>
    </source>
</evidence>
<dbReference type="InterPro" id="IPR036097">
    <property type="entry name" value="HisK_dim/P_sf"/>
</dbReference>
<dbReference type="SUPFAM" id="SSF47384">
    <property type="entry name" value="Homodimeric domain of signal transducing histidine kinase"/>
    <property type="match status" value="1"/>
</dbReference>
<gene>
    <name evidence="13" type="primary">kinD_2</name>
    <name evidence="13" type="ORF">CA13_39220</name>
</gene>
<feature type="transmembrane region" description="Helical" evidence="10">
    <location>
        <begin position="151"/>
        <end position="172"/>
    </location>
</feature>
<keyword evidence="10" id="KW-0472">Membrane</keyword>
<dbReference type="PANTHER" id="PTHR44936:SF10">
    <property type="entry name" value="SENSOR PROTEIN RSTB"/>
    <property type="match status" value="1"/>
</dbReference>
<keyword evidence="4" id="KW-1003">Cell membrane</keyword>
<dbReference type="SUPFAM" id="SSF158472">
    <property type="entry name" value="HAMP domain-like"/>
    <property type="match status" value="1"/>
</dbReference>
<evidence type="ECO:0000256" key="9">
    <source>
        <dbReference type="ARBA" id="ARBA00022840"/>
    </source>
</evidence>
<dbReference type="PROSITE" id="PS50885">
    <property type="entry name" value="HAMP"/>
    <property type="match status" value="1"/>
</dbReference>
<dbReference type="PRINTS" id="PR00344">
    <property type="entry name" value="BCTRLSENSOR"/>
</dbReference>
<dbReference type="InterPro" id="IPR003594">
    <property type="entry name" value="HATPase_dom"/>
</dbReference>
<dbReference type="SMART" id="SM00304">
    <property type="entry name" value="HAMP"/>
    <property type="match status" value="1"/>
</dbReference>
<dbReference type="GO" id="GO:0005886">
    <property type="term" value="C:plasma membrane"/>
    <property type="evidence" value="ECO:0007669"/>
    <property type="project" value="UniProtKB-SubCell"/>
</dbReference>
<evidence type="ECO:0000259" key="12">
    <source>
        <dbReference type="PROSITE" id="PS50885"/>
    </source>
</evidence>
<keyword evidence="6 13" id="KW-0808">Transferase</keyword>
<keyword evidence="14" id="KW-1185">Reference proteome</keyword>
<keyword evidence="10" id="KW-1133">Transmembrane helix</keyword>
<dbReference type="SUPFAM" id="SSF55874">
    <property type="entry name" value="ATPase domain of HSP90 chaperone/DNA topoisomerase II/histidine kinase"/>
    <property type="match status" value="1"/>
</dbReference>
<dbReference type="InterPro" id="IPR004358">
    <property type="entry name" value="Sig_transdc_His_kin-like_C"/>
</dbReference>
<dbReference type="GO" id="GO:0000155">
    <property type="term" value="F:phosphorelay sensor kinase activity"/>
    <property type="evidence" value="ECO:0007669"/>
    <property type="project" value="InterPro"/>
</dbReference>
<keyword evidence="10" id="KW-0812">Transmembrane</keyword>
<keyword evidence="9" id="KW-0067">ATP-binding</keyword>
<dbReference type="InterPro" id="IPR005467">
    <property type="entry name" value="His_kinase_dom"/>
</dbReference>
<evidence type="ECO:0000313" key="14">
    <source>
        <dbReference type="Proteomes" id="UP000315010"/>
    </source>
</evidence>
<feature type="domain" description="HAMP" evidence="12">
    <location>
        <begin position="174"/>
        <end position="226"/>
    </location>
</feature>
<dbReference type="SMART" id="SM00387">
    <property type="entry name" value="HATPase_c"/>
    <property type="match status" value="1"/>
</dbReference>
<evidence type="ECO:0000256" key="6">
    <source>
        <dbReference type="ARBA" id="ARBA00022679"/>
    </source>
</evidence>
<evidence type="ECO:0000256" key="3">
    <source>
        <dbReference type="ARBA" id="ARBA00012438"/>
    </source>
</evidence>
<dbReference type="CDD" id="cd00082">
    <property type="entry name" value="HisKA"/>
    <property type="match status" value="1"/>
</dbReference>
<protein>
    <recommendedName>
        <fullName evidence="3">histidine kinase</fullName>
        <ecNumber evidence="3">2.7.13.3</ecNumber>
    </recommendedName>
</protein>
<evidence type="ECO:0000256" key="10">
    <source>
        <dbReference type="SAM" id="Phobius"/>
    </source>
</evidence>
<keyword evidence="5" id="KW-0597">Phosphoprotein</keyword>
<evidence type="ECO:0000256" key="4">
    <source>
        <dbReference type="ARBA" id="ARBA00022475"/>
    </source>
</evidence>
<dbReference type="PANTHER" id="PTHR44936">
    <property type="entry name" value="SENSOR PROTEIN CREC"/>
    <property type="match status" value="1"/>
</dbReference>
<reference evidence="13 14" key="1">
    <citation type="submission" date="2019-02" db="EMBL/GenBank/DDBJ databases">
        <title>Deep-cultivation of Planctomycetes and their phenomic and genomic characterization uncovers novel biology.</title>
        <authorList>
            <person name="Wiegand S."/>
            <person name="Jogler M."/>
            <person name="Boedeker C."/>
            <person name="Pinto D."/>
            <person name="Vollmers J."/>
            <person name="Rivas-Marin E."/>
            <person name="Kohn T."/>
            <person name="Peeters S.H."/>
            <person name="Heuer A."/>
            <person name="Rast P."/>
            <person name="Oberbeckmann S."/>
            <person name="Bunk B."/>
            <person name="Jeske O."/>
            <person name="Meyerdierks A."/>
            <person name="Storesund J.E."/>
            <person name="Kallscheuer N."/>
            <person name="Luecker S."/>
            <person name="Lage O.M."/>
            <person name="Pohl T."/>
            <person name="Merkel B.J."/>
            <person name="Hornburger P."/>
            <person name="Mueller R.-W."/>
            <person name="Bruemmer F."/>
            <person name="Labrenz M."/>
            <person name="Spormann A.M."/>
            <person name="Op Den Camp H."/>
            <person name="Overmann J."/>
            <person name="Amann R."/>
            <person name="Jetten M.S.M."/>
            <person name="Mascher T."/>
            <person name="Medema M.H."/>
            <person name="Devos D.P."/>
            <person name="Kaster A.-K."/>
            <person name="Ovreas L."/>
            <person name="Rohde M."/>
            <person name="Galperin M.Y."/>
            <person name="Jogler C."/>
        </authorList>
    </citation>
    <scope>NUCLEOTIDE SEQUENCE [LARGE SCALE GENOMIC DNA]</scope>
    <source>
        <strain evidence="13 14">CA13</strain>
    </source>
</reference>
<dbReference type="AlphaFoldDB" id="A0A5C5Z4Z1"/>
<sequence>MKQSRPFRSLRLRLLAPIIATALVAAGVVALVSNELASRWISDELEARFLGIEQTLSDSRFPLNQVVLQSLAELTQTEFITLDREGQPQQSTLEGTIPDQRPAGESITIEGRRFFARSFSTVGAETRPDSVFEVIVLFDRIQIEADRKRAAVLPLVTGLSTILAISTVTLLLTSRLVRRIGRLQQRVEQVADGDFHSVVSDAGGDEIGRLGNAVDSMARQLSVLWQKVNRQQGEKLLHQVAGGMAHQLRNSLTGARMAVELHAADCPSRDDEGLRIAIDQIESAEDYVRRLLLVASGRQDEDRPMAGLVCLHDLQSSLSPIAKHLRIELTWNFDEAIADHSIRDGPTWVAAITNMIQNAMQAGDKVRVDARLIDQQIRVTVSDNGPGIPETMIDDVFEPFVTTKPEGMGLGLAVVRRAAESFGGAVNWKRTGQQTEFELTVPTLTIDKTQQ</sequence>
<keyword evidence="7" id="KW-0547">Nucleotide-binding</keyword>
<dbReference type="Pfam" id="PF00672">
    <property type="entry name" value="HAMP"/>
    <property type="match status" value="1"/>
</dbReference>
<dbReference type="Proteomes" id="UP000315010">
    <property type="component" value="Unassembled WGS sequence"/>
</dbReference>
<feature type="domain" description="Histidine kinase" evidence="11">
    <location>
        <begin position="243"/>
        <end position="445"/>
    </location>
</feature>
<dbReference type="InterPro" id="IPR003661">
    <property type="entry name" value="HisK_dim/P_dom"/>
</dbReference>
<proteinExistence type="predicted"/>
<dbReference type="CDD" id="cd06225">
    <property type="entry name" value="HAMP"/>
    <property type="match status" value="1"/>
</dbReference>
<dbReference type="CDD" id="cd00075">
    <property type="entry name" value="HATPase"/>
    <property type="match status" value="1"/>
</dbReference>
<dbReference type="InterPro" id="IPR036890">
    <property type="entry name" value="HATPase_C_sf"/>
</dbReference>
<evidence type="ECO:0000256" key="1">
    <source>
        <dbReference type="ARBA" id="ARBA00000085"/>
    </source>
</evidence>
<evidence type="ECO:0000256" key="2">
    <source>
        <dbReference type="ARBA" id="ARBA00004651"/>
    </source>
</evidence>
<dbReference type="EMBL" id="SJPJ01000001">
    <property type="protein sequence ID" value="TWT82459.1"/>
    <property type="molecule type" value="Genomic_DNA"/>
</dbReference>
<dbReference type="RefSeq" id="WP_419194526.1">
    <property type="nucleotide sequence ID" value="NZ_SJPJ01000001.1"/>
</dbReference>
<comment type="caution">
    <text evidence="13">The sequence shown here is derived from an EMBL/GenBank/DDBJ whole genome shotgun (WGS) entry which is preliminary data.</text>
</comment>
<dbReference type="InterPro" id="IPR003660">
    <property type="entry name" value="HAMP_dom"/>
</dbReference>
<dbReference type="Pfam" id="PF00512">
    <property type="entry name" value="HisKA"/>
    <property type="match status" value="1"/>
</dbReference>
<evidence type="ECO:0000313" key="13">
    <source>
        <dbReference type="EMBL" id="TWT82459.1"/>
    </source>
</evidence>
<comment type="catalytic activity">
    <reaction evidence="1">
        <text>ATP + protein L-histidine = ADP + protein N-phospho-L-histidine.</text>
        <dbReference type="EC" id="2.7.13.3"/>
    </reaction>
</comment>
<dbReference type="PROSITE" id="PS50109">
    <property type="entry name" value="HIS_KIN"/>
    <property type="match status" value="1"/>
</dbReference>
<evidence type="ECO:0000256" key="8">
    <source>
        <dbReference type="ARBA" id="ARBA00022777"/>
    </source>
</evidence>
<dbReference type="InterPro" id="IPR050980">
    <property type="entry name" value="2C_sensor_his_kinase"/>
</dbReference>
<dbReference type="Gene3D" id="1.10.287.130">
    <property type="match status" value="1"/>
</dbReference>
<evidence type="ECO:0000256" key="7">
    <source>
        <dbReference type="ARBA" id="ARBA00022741"/>
    </source>
</evidence>
<dbReference type="EC" id="2.7.13.3" evidence="3"/>
<dbReference type="GO" id="GO:0005524">
    <property type="term" value="F:ATP binding"/>
    <property type="evidence" value="ECO:0007669"/>
    <property type="project" value="UniProtKB-KW"/>
</dbReference>
<dbReference type="SMART" id="SM00388">
    <property type="entry name" value="HisKA"/>
    <property type="match status" value="1"/>
</dbReference>
<evidence type="ECO:0000256" key="5">
    <source>
        <dbReference type="ARBA" id="ARBA00022553"/>
    </source>
</evidence>
<organism evidence="13 14">
    <name type="scientific">Novipirellula herctigrandis</name>
    <dbReference type="NCBI Taxonomy" id="2527986"/>
    <lineage>
        <taxon>Bacteria</taxon>
        <taxon>Pseudomonadati</taxon>
        <taxon>Planctomycetota</taxon>
        <taxon>Planctomycetia</taxon>
        <taxon>Pirellulales</taxon>
        <taxon>Pirellulaceae</taxon>
        <taxon>Novipirellula</taxon>
    </lineage>
</organism>
<name>A0A5C5Z4Z1_9BACT</name>
<comment type="subcellular location">
    <subcellularLocation>
        <location evidence="2">Cell membrane</location>
        <topology evidence="2">Multi-pass membrane protein</topology>
    </subcellularLocation>
</comment>
<keyword evidence="8 13" id="KW-0418">Kinase</keyword>